<accession>A0A1V6QJQ9</accession>
<dbReference type="PROSITE" id="PS50048">
    <property type="entry name" value="ZN2_CY6_FUNGAL_2"/>
    <property type="match status" value="1"/>
</dbReference>
<dbReference type="GO" id="GO:0006351">
    <property type="term" value="P:DNA-templated transcription"/>
    <property type="evidence" value="ECO:0007669"/>
    <property type="project" value="InterPro"/>
</dbReference>
<protein>
    <recommendedName>
        <fullName evidence="8">Zn(2)-C6 fungal-type domain-containing protein</fullName>
    </recommendedName>
</protein>
<dbReference type="PANTHER" id="PTHR31001">
    <property type="entry name" value="UNCHARACTERIZED TRANSCRIPTIONAL REGULATORY PROTEIN"/>
    <property type="match status" value="1"/>
</dbReference>
<dbReference type="SUPFAM" id="SSF57701">
    <property type="entry name" value="Zn2/Cys6 DNA-binding domain"/>
    <property type="match status" value="1"/>
</dbReference>
<dbReference type="GO" id="GO:0005634">
    <property type="term" value="C:nucleus"/>
    <property type="evidence" value="ECO:0007669"/>
    <property type="project" value="UniProtKB-SubCell"/>
</dbReference>
<feature type="domain" description="Zn(2)-C6 fungal-type" evidence="8">
    <location>
        <begin position="21"/>
        <end position="50"/>
    </location>
</feature>
<dbReference type="GO" id="GO:0003677">
    <property type="term" value="F:DNA binding"/>
    <property type="evidence" value="ECO:0007669"/>
    <property type="project" value="UniProtKB-KW"/>
</dbReference>
<dbReference type="InterPro" id="IPR007219">
    <property type="entry name" value="XnlR_reg_dom"/>
</dbReference>
<gene>
    <name evidence="9" type="ORF">PENANT_c002G10541</name>
</gene>
<evidence type="ECO:0000313" key="9">
    <source>
        <dbReference type="EMBL" id="OQD89464.1"/>
    </source>
</evidence>
<keyword evidence="10" id="KW-1185">Reference proteome</keyword>
<dbReference type="PANTHER" id="PTHR31001:SF50">
    <property type="entry name" value="ZN(II)2CYS6 TRANSCRIPTION FACTOR (EUROFUNG)"/>
    <property type="match status" value="1"/>
</dbReference>
<evidence type="ECO:0000256" key="4">
    <source>
        <dbReference type="ARBA" id="ARBA00023125"/>
    </source>
</evidence>
<dbReference type="CDD" id="cd00067">
    <property type="entry name" value="GAL4"/>
    <property type="match status" value="1"/>
</dbReference>
<dbReference type="CDD" id="cd12148">
    <property type="entry name" value="fungal_TF_MHR"/>
    <property type="match status" value="1"/>
</dbReference>
<reference evidence="10" key="1">
    <citation type="journal article" date="2017" name="Nat. Microbiol.">
        <title>Global analysis of biosynthetic gene clusters reveals vast potential of secondary metabolite production in Penicillium species.</title>
        <authorList>
            <person name="Nielsen J.C."/>
            <person name="Grijseels S."/>
            <person name="Prigent S."/>
            <person name="Ji B."/>
            <person name="Dainat J."/>
            <person name="Nielsen K.F."/>
            <person name="Frisvad J.C."/>
            <person name="Workman M."/>
            <person name="Nielsen J."/>
        </authorList>
    </citation>
    <scope>NUCLEOTIDE SEQUENCE [LARGE SCALE GENOMIC DNA]</scope>
    <source>
        <strain evidence="10">IBT 31811</strain>
    </source>
</reference>
<sequence>MAGSPGPSALHSSFDLIHARSCHKCNQRKTRCSKTLPCTSCFKLGVECVFPPPGRAPRRKKRALKAELVSRVKYLENRLQGLGEEAKRPQTPHSNHGDSNTEDISLISDVVSPLKFPKDKKITSGKNGPFGQLITDDEGRQYVEHEALIGFQNEITSISSREPSTREPKESHSQGKTSSTCMFGFRALAKSLHGLNPPPLTSRLLWGIYERNVAPLVSILHKPTIHRLVRKAATNAEFLDSTDEALVFAVYFAAIASMKPEDCLEKWKTDHDTLVQHYRFATEQALARADFLKTRSLVVLQALMVFLTALWRAEDGRFVWAMTSVVYRLAQGSGLHRDGSKLGLSPFETEMRRRLWWYIYLLDAQSSEAQAIGRLIYEGTYDTKLPLNVNDDDIFPEAMEPFTERTGFTEMTFCLIRCEINIRSRQLCGNTKPSLTPRRPGIEETENNLNEINSFMEKTHLQFCDLNVPIQCTAATITRIALARSWLIAHFTLITNGELSTDRWQQRRETLFQTAIDVLEFTHLLETSTETADWIWLFKMYRQWHALVFILSEICVRPASTIADRAWLIANLTFQHWQQDGPPKGWVLWKPLSRLFERATSKRTEQQGVLDIEQLEKDLQLPVSFSVDSLQISPVWASQNPGLGSMEQMPAAGIDTSSMDIYREIMRDAGSIFDWDDNQA</sequence>
<dbReference type="SMART" id="SM00906">
    <property type="entry name" value="Fungal_trans"/>
    <property type="match status" value="1"/>
</dbReference>
<evidence type="ECO:0000313" key="10">
    <source>
        <dbReference type="Proteomes" id="UP000191672"/>
    </source>
</evidence>
<proteinExistence type="predicted"/>
<evidence type="ECO:0000259" key="8">
    <source>
        <dbReference type="PROSITE" id="PS50048"/>
    </source>
</evidence>
<comment type="subcellular location">
    <subcellularLocation>
        <location evidence="1">Nucleus</location>
    </subcellularLocation>
</comment>
<name>A0A1V6QJQ9_9EURO</name>
<keyword evidence="6" id="KW-0539">Nucleus</keyword>
<evidence type="ECO:0000256" key="7">
    <source>
        <dbReference type="SAM" id="MobiDB-lite"/>
    </source>
</evidence>
<evidence type="ECO:0000256" key="1">
    <source>
        <dbReference type="ARBA" id="ARBA00004123"/>
    </source>
</evidence>
<keyword evidence="4" id="KW-0238">DNA-binding</keyword>
<keyword evidence="3" id="KW-0805">Transcription regulation</keyword>
<organism evidence="9 10">
    <name type="scientific">Penicillium antarcticum</name>
    <dbReference type="NCBI Taxonomy" id="416450"/>
    <lineage>
        <taxon>Eukaryota</taxon>
        <taxon>Fungi</taxon>
        <taxon>Dikarya</taxon>
        <taxon>Ascomycota</taxon>
        <taxon>Pezizomycotina</taxon>
        <taxon>Eurotiomycetes</taxon>
        <taxon>Eurotiomycetidae</taxon>
        <taxon>Eurotiales</taxon>
        <taxon>Aspergillaceae</taxon>
        <taxon>Penicillium</taxon>
    </lineage>
</organism>
<dbReference type="InterPro" id="IPR001138">
    <property type="entry name" value="Zn2Cys6_DnaBD"/>
</dbReference>
<dbReference type="Proteomes" id="UP000191672">
    <property type="component" value="Unassembled WGS sequence"/>
</dbReference>
<feature type="region of interest" description="Disordered" evidence="7">
    <location>
        <begin position="80"/>
        <end position="102"/>
    </location>
</feature>
<evidence type="ECO:0000256" key="5">
    <source>
        <dbReference type="ARBA" id="ARBA00023163"/>
    </source>
</evidence>
<evidence type="ECO:0000256" key="6">
    <source>
        <dbReference type="ARBA" id="ARBA00023242"/>
    </source>
</evidence>
<dbReference type="AlphaFoldDB" id="A0A1V6QJQ9"/>
<dbReference type="Gene3D" id="4.10.240.10">
    <property type="entry name" value="Zn(2)-C6 fungal-type DNA-binding domain"/>
    <property type="match status" value="1"/>
</dbReference>
<dbReference type="EMBL" id="MDYN01000002">
    <property type="protein sequence ID" value="OQD89464.1"/>
    <property type="molecule type" value="Genomic_DNA"/>
</dbReference>
<keyword evidence="2" id="KW-0479">Metal-binding</keyword>
<dbReference type="GO" id="GO:0000981">
    <property type="term" value="F:DNA-binding transcription factor activity, RNA polymerase II-specific"/>
    <property type="evidence" value="ECO:0007669"/>
    <property type="project" value="InterPro"/>
</dbReference>
<comment type="caution">
    <text evidence="9">The sequence shown here is derived from an EMBL/GenBank/DDBJ whole genome shotgun (WGS) entry which is preliminary data.</text>
</comment>
<feature type="compositionally biased region" description="Basic and acidic residues" evidence="7">
    <location>
        <begin position="163"/>
        <end position="173"/>
    </location>
</feature>
<evidence type="ECO:0000256" key="3">
    <source>
        <dbReference type="ARBA" id="ARBA00023015"/>
    </source>
</evidence>
<keyword evidence="5" id="KW-0804">Transcription</keyword>
<feature type="region of interest" description="Disordered" evidence="7">
    <location>
        <begin position="156"/>
        <end position="178"/>
    </location>
</feature>
<dbReference type="SMART" id="SM00066">
    <property type="entry name" value="GAL4"/>
    <property type="match status" value="1"/>
</dbReference>
<dbReference type="STRING" id="416450.A0A1V6QJQ9"/>
<dbReference type="Pfam" id="PF04082">
    <property type="entry name" value="Fungal_trans"/>
    <property type="match status" value="1"/>
</dbReference>
<evidence type="ECO:0000256" key="2">
    <source>
        <dbReference type="ARBA" id="ARBA00022723"/>
    </source>
</evidence>
<dbReference type="InterPro" id="IPR050613">
    <property type="entry name" value="Sec_Metabolite_Reg"/>
</dbReference>
<dbReference type="OrthoDB" id="3989227at2759"/>
<dbReference type="InterPro" id="IPR036864">
    <property type="entry name" value="Zn2-C6_fun-type_DNA-bd_sf"/>
</dbReference>
<dbReference type="Pfam" id="PF00172">
    <property type="entry name" value="Zn_clus"/>
    <property type="match status" value="1"/>
</dbReference>
<dbReference type="GO" id="GO:0008270">
    <property type="term" value="F:zinc ion binding"/>
    <property type="evidence" value="ECO:0007669"/>
    <property type="project" value="InterPro"/>
</dbReference>